<dbReference type="AlphaFoldDB" id="A0A510JP17"/>
<dbReference type="Proteomes" id="UP000322617">
    <property type="component" value="Chromosome"/>
</dbReference>
<evidence type="ECO:0000313" key="2">
    <source>
        <dbReference type="Proteomes" id="UP000322617"/>
    </source>
</evidence>
<evidence type="ECO:0000313" key="1">
    <source>
        <dbReference type="EMBL" id="BBM40964.1"/>
    </source>
</evidence>
<dbReference type="KEGG" id="lsz:JCM16776_1184"/>
<reference evidence="1 2" key="1">
    <citation type="submission" date="2019-07" db="EMBL/GenBank/DDBJ databases">
        <title>Complete Genome Sequence of Leptotrichia shahii Strain JCM 16776.</title>
        <authorList>
            <person name="Watanabe S."/>
            <person name="Cui L."/>
        </authorList>
    </citation>
    <scope>NUCLEOTIDE SEQUENCE [LARGE SCALE GENOMIC DNA]</scope>
    <source>
        <strain evidence="1 2">JCM16776</strain>
    </source>
</reference>
<keyword evidence="2" id="KW-1185">Reference proteome</keyword>
<protein>
    <submittedName>
        <fullName evidence="1">Uncharacterized protein</fullName>
    </submittedName>
</protein>
<dbReference type="EMBL" id="AP019827">
    <property type="protein sequence ID" value="BBM40964.1"/>
    <property type="molecule type" value="Genomic_DNA"/>
</dbReference>
<accession>A0A510JP17</accession>
<dbReference type="STRING" id="1122172.GCA_000373045_00225"/>
<gene>
    <name evidence="1" type="ORF">JCM16776_1184</name>
</gene>
<name>A0A510JP17_9FUSO</name>
<organism evidence="1 2">
    <name type="scientific">Leptotrichia shahii</name>
    <dbReference type="NCBI Taxonomy" id="157691"/>
    <lineage>
        <taxon>Bacteria</taxon>
        <taxon>Fusobacteriati</taxon>
        <taxon>Fusobacteriota</taxon>
        <taxon>Fusobacteriia</taxon>
        <taxon>Fusobacteriales</taxon>
        <taxon>Leptotrichiaceae</taxon>
        <taxon>Leptotrichia</taxon>
    </lineage>
</organism>
<sequence length="58" mass="7026">MTEEGFTVNKVPNLDKEADIKEIGKNLNLERRRKNNWRVRIYIRRIESYDNGTEINFK</sequence>
<dbReference type="RefSeq" id="WP_018449841.1">
    <property type="nucleotide sequence ID" value="NZ_AP019827.1"/>
</dbReference>
<proteinExistence type="predicted"/>